<dbReference type="Gene3D" id="3.40.960.10">
    <property type="entry name" value="VSR Endonuclease"/>
    <property type="match status" value="1"/>
</dbReference>
<proteinExistence type="predicted"/>
<dbReference type="InterPro" id="IPR007569">
    <property type="entry name" value="DUF559"/>
</dbReference>
<dbReference type="AlphaFoldDB" id="A0A239EMJ0"/>
<keyword evidence="3" id="KW-1185">Reference proteome</keyword>
<evidence type="ECO:0000313" key="2">
    <source>
        <dbReference type="EMBL" id="SNS45847.1"/>
    </source>
</evidence>
<dbReference type="Pfam" id="PF04480">
    <property type="entry name" value="DUF559"/>
    <property type="match status" value="1"/>
</dbReference>
<evidence type="ECO:0000313" key="3">
    <source>
        <dbReference type="Proteomes" id="UP000198373"/>
    </source>
</evidence>
<organism evidence="2 3">
    <name type="scientific">Geodermatophilus pulveris</name>
    <dbReference type="NCBI Taxonomy" id="1564159"/>
    <lineage>
        <taxon>Bacteria</taxon>
        <taxon>Bacillati</taxon>
        <taxon>Actinomycetota</taxon>
        <taxon>Actinomycetes</taxon>
        <taxon>Geodermatophilales</taxon>
        <taxon>Geodermatophilaceae</taxon>
        <taxon>Geodermatophilus</taxon>
    </lineage>
</organism>
<evidence type="ECO:0000259" key="1">
    <source>
        <dbReference type="Pfam" id="PF04480"/>
    </source>
</evidence>
<dbReference type="Proteomes" id="UP000198373">
    <property type="component" value="Unassembled WGS sequence"/>
</dbReference>
<feature type="domain" description="DUF559" evidence="1">
    <location>
        <begin position="209"/>
        <end position="274"/>
    </location>
</feature>
<protein>
    <recommendedName>
        <fullName evidence="1">DUF559 domain-containing protein</fullName>
    </recommendedName>
</protein>
<reference evidence="3" key="1">
    <citation type="submission" date="2017-06" db="EMBL/GenBank/DDBJ databases">
        <authorList>
            <person name="Varghese N."/>
            <person name="Submissions S."/>
        </authorList>
    </citation>
    <scope>NUCLEOTIDE SEQUENCE [LARGE SCALE GENOMIC DNA]</scope>
    <source>
        <strain evidence="3">DSM 46839</strain>
    </source>
</reference>
<gene>
    <name evidence="2" type="ORF">SAMN06893096_104206</name>
</gene>
<accession>A0A239EMJ0</accession>
<name>A0A239EMJ0_9ACTN</name>
<sequence length="290" mass="31161">MSELLREVSRSTVRTWVATGRLTRLGPGVLALPAAAGDWRVRVAATSHGREAVASHTTALALWELAEHPPGPVHLTTGPSGSGRGSPGVVVHRATSAWEDRRRVDGLAVSAVERTVVDTRARPDLLPRPQARAAAITAVRRQLCSPRQLGYELARDTRLPGRAEPAEQGGLLADGCRSELEIWGCLHVLRGPGMPTSVLQRPVTVGGETFLLGAACEESMLAVEMDGAASHGSRAQRESDIRRDALVATAGWQTLRFGYRRLTGSPNACRRDVLAVHAARLRLLRGDDVR</sequence>
<dbReference type="RefSeq" id="WP_245821055.1">
    <property type="nucleotide sequence ID" value="NZ_FZOO01000004.1"/>
</dbReference>
<dbReference type="EMBL" id="FZOO01000004">
    <property type="protein sequence ID" value="SNS45847.1"/>
    <property type="molecule type" value="Genomic_DNA"/>
</dbReference>